<dbReference type="AlphaFoldDB" id="A0A151B6B3"/>
<reference evidence="1 2" key="1">
    <citation type="submission" date="2016-02" db="EMBL/GenBank/DDBJ databases">
        <title>Genome sequence of Clostridium tepidiprofundi DSM 19306.</title>
        <authorList>
            <person name="Poehlein A."/>
            <person name="Daniel R."/>
        </authorList>
    </citation>
    <scope>NUCLEOTIDE SEQUENCE [LARGE SCALE GENOMIC DNA]</scope>
    <source>
        <strain evidence="1 2">DSM 19306</strain>
    </source>
</reference>
<dbReference type="OrthoDB" id="1706352at2"/>
<comment type="caution">
    <text evidence="1">The sequence shown here is derived from an EMBL/GenBank/DDBJ whole genome shotgun (WGS) entry which is preliminary data.</text>
</comment>
<dbReference type="RefSeq" id="WP_066822522.1">
    <property type="nucleotide sequence ID" value="NZ_LTBA01000003.1"/>
</dbReference>
<proteinExistence type="predicted"/>
<accession>A0A151B6B3</accession>
<evidence type="ECO:0000313" key="2">
    <source>
        <dbReference type="Proteomes" id="UP000075531"/>
    </source>
</evidence>
<dbReference type="PATRIC" id="fig|1121338.3.peg.664"/>
<organism evidence="1 2">
    <name type="scientific">Clostridium tepidiprofundi DSM 19306</name>
    <dbReference type="NCBI Taxonomy" id="1121338"/>
    <lineage>
        <taxon>Bacteria</taxon>
        <taxon>Bacillati</taxon>
        <taxon>Bacillota</taxon>
        <taxon>Clostridia</taxon>
        <taxon>Eubacteriales</taxon>
        <taxon>Clostridiaceae</taxon>
        <taxon>Clostridium</taxon>
    </lineage>
</organism>
<keyword evidence="2" id="KW-1185">Reference proteome</keyword>
<protein>
    <submittedName>
        <fullName evidence="1">Uncharacterized protein</fullName>
    </submittedName>
</protein>
<sequence>MYNSNKKYTIFRSTENIIFKIFINNTNLVIEKYSTQELFYSNVLSKLVLEYSSFMDKNNTIHIAYLTEDFKLNYLTYSNENINQKCLNIPLEINDIYHITLIVCNNIPHIFYISNDNRKFISNMHHCILSNGQCIKKNIISVPYNKYPKSFFIDIYKNFIYIFYNSKKNNVYSLTKLDNTKFILETIEDNISLNNYYNINFLITPKHNIVICYTTLVDRNMVLYLLSKNLNNTNSKFNIQAISDKNSNVFYPILMCSHDKLYCVWLEGNKIVYKVYDTITKIISSKFTLENSSKKIYRCKYMSNTIKDSCLKSTYIYANDSCFIQIKSNQLILKNYTLKHLPKTLMSEYTQKSNIITNICTNNNIKNTININSDNNNTINSTNNINTKYHNLNDKFKKNNDSDDNFSTLTFGKINNSLIEEINSKNSYIKTLERIISYQSKKINNLNNLNRILKLKIKRLSNK</sequence>
<dbReference type="Proteomes" id="UP000075531">
    <property type="component" value="Unassembled WGS sequence"/>
</dbReference>
<dbReference type="STRING" id="1121338.CLTEP_06570"/>
<gene>
    <name evidence="1" type="ORF">CLTEP_06570</name>
</gene>
<dbReference type="EMBL" id="LTBA01000003">
    <property type="protein sequence ID" value="KYH35481.1"/>
    <property type="molecule type" value="Genomic_DNA"/>
</dbReference>
<evidence type="ECO:0000313" key="1">
    <source>
        <dbReference type="EMBL" id="KYH35481.1"/>
    </source>
</evidence>
<name>A0A151B6B3_9CLOT</name>